<dbReference type="EMBL" id="JAKILB010000015">
    <property type="protein sequence ID" value="MCL1140528.1"/>
    <property type="molecule type" value="Genomic_DNA"/>
</dbReference>
<protein>
    <recommendedName>
        <fullName evidence="4">Adhesin domain-containing protein</fullName>
    </recommendedName>
</protein>
<dbReference type="Proteomes" id="UP001139293">
    <property type="component" value="Unassembled WGS sequence"/>
</dbReference>
<evidence type="ECO:0008006" key="4">
    <source>
        <dbReference type="Google" id="ProtNLM"/>
    </source>
</evidence>
<feature type="chain" id="PRO_5040732072" description="Adhesin domain-containing protein" evidence="1">
    <location>
        <begin position="29"/>
        <end position="251"/>
    </location>
</feature>
<sequence>MKLTSTLLAGVIAMSLSGCIINVNGANAGPLNHQKKQLQIDAKQIDTLVAETAAGDLNIQGVDGLTQIMVTADIYTYGDIESNLSLKQSGSKAKLIADFDSSINFKRSPYIDLTIQVPSNMMLNIDDGSGDIEIKGVMADIKLDDGSGDVWIKGGKNLDIQDGSGSVDISNTTGQLTLEDGSGSINLQGIGGDTHIDDGSGDLSVVNVNGTVVIDDGSGDIDVENTLGLSIIESGSGDLSVDNINGSVSMH</sequence>
<evidence type="ECO:0000256" key="1">
    <source>
        <dbReference type="SAM" id="SignalP"/>
    </source>
</evidence>
<organism evidence="2 3">
    <name type="scientific">Shewanella pneumatophori</name>
    <dbReference type="NCBI Taxonomy" id="314092"/>
    <lineage>
        <taxon>Bacteria</taxon>
        <taxon>Pseudomonadati</taxon>
        <taxon>Pseudomonadota</taxon>
        <taxon>Gammaproteobacteria</taxon>
        <taxon>Alteromonadales</taxon>
        <taxon>Shewanellaceae</taxon>
        <taxon>Shewanella</taxon>
    </lineage>
</organism>
<evidence type="ECO:0000313" key="2">
    <source>
        <dbReference type="EMBL" id="MCL1140528.1"/>
    </source>
</evidence>
<name>A0A9X1ZF75_9GAMM</name>
<comment type="caution">
    <text evidence="2">The sequence shown here is derived from an EMBL/GenBank/DDBJ whole genome shotgun (WGS) entry which is preliminary data.</text>
</comment>
<dbReference type="PROSITE" id="PS51257">
    <property type="entry name" value="PROKAR_LIPOPROTEIN"/>
    <property type="match status" value="1"/>
</dbReference>
<accession>A0A9X1ZF75</accession>
<dbReference type="AlphaFoldDB" id="A0A9X1ZF75"/>
<feature type="signal peptide" evidence="1">
    <location>
        <begin position="1"/>
        <end position="28"/>
    </location>
</feature>
<keyword evidence="1" id="KW-0732">Signal</keyword>
<dbReference type="RefSeq" id="WP_248951530.1">
    <property type="nucleotide sequence ID" value="NZ_JAKILB010000015.1"/>
</dbReference>
<reference evidence="2" key="1">
    <citation type="submission" date="2022-01" db="EMBL/GenBank/DDBJ databases">
        <title>Whole genome-based taxonomy of the Shewanellaceae.</title>
        <authorList>
            <person name="Martin-Rodriguez A.J."/>
        </authorList>
    </citation>
    <scope>NUCLEOTIDE SEQUENCE</scope>
    <source>
        <strain evidence="2">KCTC 23973</strain>
    </source>
</reference>
<proteinExistence type="predicted"/>
<evidence type="ECO:0000313" key="3">
    <source>
        <dbReference type="Proteomes" id="UP001139293"/>
    </source>
</evidence>
<gene>
    <name evidence="2" type="ORF">L2740_18495</name>
</gene>
<keyword evidence="3" id="KW-1185">Reference proteome</keyword>